<dbReference type="SUPFAM" id="SSF51735">
    <property type="entry name" value="NAD(P)-binding Rossmann-fold domains"/>
    <property type="match status" value="1"/>
</dbReference>
<dbReference type="Gene3D" id="3.40.50.720">
    <property type="entry name" value="NAD(P)-binding Rossmann-like Domain"/>
    <property type="match status" value="1"/>
</dbReference>
<dbReference type="AlphaFoldDB" id="A0A9P0JQT1"/>
<proteinExistence type="predicted"/>
<dbReference type="InterPro" id="IPR011032">
    <property type="entry name" value="GroES-like_sf"/>
</dbReference>
<feature type="domain" description="Alcohol dehydrogenase-like N-terminal" evidence="3">
    <location>
        <begin position="25"/>
        <end position="131"/>
    </location>
</feature>
<dbReference type="InterPro" id="IPR050129">
    <property type="entry name" value="Zn_alcohol_dh"/>
</dbReference>
<dbReference type="PANTHER" id="PTHR43401">
    <property type="entry name" value="L-THREONINE 3-DEHYDROGENASE"/>
    <property type="match status" value="1"/>
</dbReference>
<reference evidence="4" key="1">
    <citation type="submission" date="2022-03" db="EMBL/GenBank/DDBJ databases">
        <authorList>
            <person name="Sayadi A."/>
        </authorList>
    </citation>
    <scope>NUCLEOTIDE SEQUENCE</scope>
</reference>
<gene>
    <name evidence="4" type="ORF">ACAOBT_LOCUS3074</name>
</gene>
<dbReference type="PANTHER" id="PTHR43401:SF2">
    <property type="entry name" value="L-THREONINE 3-DEHYDROGENASE"/>
    <property type="match status" value="1"/>
</dbReference>
<dbReference type="Pfam" id="PF08240">
    <property type="entry name" value="ADH_N"/>
    <property type="match status" value="1"/>
</dbReference>
<feature type="domain" description="Alcohol dehydrogenase-like C-terminal" evidence="2">
    <location>
        <begin position="172"/>
        <end position="286"/>
    </location>
</feature>
<dbReference type="Gene3D" id="3.90.180.10">
    <property type="entry name" value="Medium-chain alcohol dehydrogenases, catalytic domain"/>
    <property type="match status" value="1"/>
</dbReference>
<dbReference type="Pfam" id="PF00107">
    <property type="entry name" value="ADH_zinc_N"/>
    <property type="match status" value="1"/>
</dbReference>
<evidence type="ECO:0000313" key="4">
    <source>
        <dbReference type="EMBL" id="CAH1959224.1"/>
    </source>
</evidence>
<evidence type="ECO:0000259" key="2">
    <source>
        <dbReference type="Pfam" id="PF00107"/>
    </source>
</evidence>
<dbReference type="InterPro" id="IPR013149">
    <property type="entry name" value="ADH-like_C"/>
</dbReference>
<dbReference type="Proteomes" id="UP001152888">
    <property type="component" value="Unassembled WGS sequence"/>
</dbReference>
<evidence type="ECO:0000313" key="5">
    <source>
        <dbReference type="Proteomes" id="UP001152888"/>
    </source>
</evidence>
<protein>
    <submittedName>
        <fullName evidence="4">Uncharacterized protein</fullName>
    </submittedName>
</protein>
<dbReference type="EMBL" id="CAKOFQ010006681">
    <property type="protein sequence ID" value="CAH1959224.1"/>
    <property type="molecule type" value="Genomic_DNA"/>
</dbReference>
<dbReference type="GO" id="GO:0016491">
    <property type="term" value="F:oxidoreductase activity"/>
    <property type="evidence" value="ECO:0007669"/>
    <property type="project" value="UniProtKB-KW"/>
</dbReference>
<keyword evidence="5" id="KW-1185">Reference proteome</keyword>
<evidence type="ECO:0000256" key="1">
    <source>
        <dbReference type="ARBA" id="ARBA00023002"/>
    </source>
</evidence>
<keyword evidence="1" id="KW-0560">Oxidoreductase</keyword>
<evidence type="ECO:0000259" key="3">
    <source>
        <dbReference type="Pfam" id="PF08240"/>
    </source>
</evidence>
<name>A0A9P0JQT1_ACAOB</name>
<dbReference type="InterPro" id="IPR036291">
    <property type="entry name" value="NAD(P)-bd_dom_sf"/>
</dbReference>
<dbReference type="SUPFAM" id="SSF50129">
    <property type="entry name" value="GroES-like"/>
    <property type="match status" value="1"/>
</dbReference>
<accession>A0A9P0JQT1</accession>
<dbReference type="InterPro" id="IPR013154">
    <property type="entry name" value="ADH-like_N"/>
</dbReference>
<comment type="caution">
    <text evidence="4">The sequence shown here is derived from an EMBL/GenBank/DDBJ whole genome shotgun (WGS) entry which is preliminary data.</text>
</comment>
<organism evidence="4 5">
    <name type="scientific">Acanthoscelides obtectus</name>
    <name type="common">Bean weevil</name>
    <name type="synonym">Bruchus obtectus</name>
    <dbReference type="NCBI Taxonomy" id="200917"/>
    <lineage>
        <taxon>Eukaryota</taxon>
        <taxon>Metazoa</taxon>
        <taxon>Ecdysozoa</taxon>
        <taxon>Arthropoda</taxon>
        <taxon>Hexapoda</taxon>
        <taxon>Insecta</taxon>
        <taxon>Pterygota</taxon>
        <taxon>Neoptera</taxon>
        <taxon>Endopterygota</taxon>
        <taxon>Coleoptera</taxon>
        <taxon>Polyphaga</taxon>
        <taxon>Cucujiformia</taxon>
        <taxon>Chrysomeloidea</taxon>
        <taxon>Chrysomelidae</taxon>
        <taxon>Bruchinae</taxon>
        <taxon>Bruchini</taxon>
        <taxon>Acanthoscelides</taxon>
    </lineage>
</organism>
<sequence length="339" mass="37947">MQSLMVIPKTKKFELVQRSIPKVSGPDHVLIKVAYAGFYESDLQLLEKSTDEQKLMSFRHEITGIIVDIGNHVTLFKKGDEVVVGPNAGCGCCNFCRSGKPHFCSMENDSTIGIWATFIVAPVNRIHKVPENVSLQQVILAKHLSHLVNGWDIAGPITISMNILITGAGILGTLWACMLHHQGYRNVTISDDNQKKLNVLRKMNTGFSLITWDKLKENQKTTPNNYFDLVIESSGDPSVMELALSLLQKGGKLCCCQMASPNVECCMHPFEVFMRELSIFGVHENCFSFQMAIKLIGAMENRYLNYDSLKIKIFPLKQYQEAVEAIKRGTVSKVVFSLD</sequence>
<dbReference type="OrthoDB" id="3941538at2759"/>